<dbReference type="EMBL" id="BAAAZX010000001">
    <property type="protein sequence ID" value="GAA3973623.1"/>
    <property type="molecule type" value="Genomic_DNA"/>
</dbReference>
<sequence>MAWRWRAEADVGVHAGGDSYVGVAQKLLDHDEVDALFQEEGGRRVAEVAEADAAETDLVDECDEGAGEVGRVERSALRSGDHVSVVLPRGPCGLTLALMKNPRSSSVMGWKHGPVATV</sequence>
<organism evidence="1 2">
    <name type="scientific">Streptomyces plumbiresistens</name>
    <dbReference type="NCBI Taxonomy" id="511811"/>
    <lineage>
        <taxon>Bacteria</taxon>
        <taxon>Bacillati</taxon>
        <taxon>Actinomycetota</taxon>
        <taxon>Actinomycetes</taxon>
        <taxon>Kitasatosporales</taxon>
        <taxon>Streptomycetaceae</taxon>
        <taxon>Streptomyces</taxon>
    </lineage>
</organism>
<reference evidence="2" key="1">
    <citation type="journal article" date="2019" name="Int. J. Syst. Evol. Microbiol.">
        <title>The Global Catalogue of Microorganisms (GCM) 10K type strain sequencing project: providing services to taxonomists for standard genome sequencing and annotation.</title>
        <authorList>
            <consortium name="The Broad Institute Genomics Platform"/>
            <consortium name="The Broad Institute Genome Sequencing Center for Infectious Disease"/>
            <person name="Wu L."/>
            <person name="Ma J."/>
        </authorList>
    </citation>
    <scope>NUCLEOTIDE SEQUENCE [LARGE SCALE GENOMIC DNA]</scope>
    <source>
        <strain evidence="2">JCM 16924</strain>
    </source>
</reference>
<evidence type="ECO:0000313" key="2">
    <source>
        <dbReference type="Proteomes" id="UP001500456"/>
    </source>
</evidence>
<keyword evidence="2" id="KW-1185">Reference proteome</keyword>
<evidence type="ECO:0000313" key="1">
    <source>
        <dbReference type="EMBL" id="GAA3973623.1"/>
    </source>
</evidence>
<protein>
    <submittedName>
        <fullName evidence="1">Uncharacterized protein</fullName>
    </submittedName>
</protein>
<accession>A0ABP7PYP4</accession>
<proteinExistence type="predicted"/>
<comment type="caution">
    <text evidence="1">The sequence shown here is derived from an EMBL/GenBank/DDBJ whole genome shotgun (WGS) entry which is preliminary data.</text>
</comment>
<dbReference type="Proteomes" id="UP001500456">
    <property type="component" value="Unassembled WGS sequence"/>
</dbReference>
<gene>
    <name evidence="1" type="ORF">GCM10022232_00930</name>
</gene>
<name>A0ABP7PYP4_9ACTN</name>